<keyword evidence="2" id="KW-1185">Reference proteome</keyword>
<dbReference type="InParanoid" id="A0A2C9C307"/>
<dbReference type="WormBase" id="C27H5.12">
    <property type="protein sequence ID" value="CE52255"/>
    <property type="gene ID" value="WBGene00271810"/>
</dbReference>
<proteinExistence type="predicted"/>
<dbReference type="AGR" id="WB:WBGene00271810"/>
<dbReference type="CTD" id="34700613"/>
<dbReference type="EMBL" id="BX284602">
    <property type="protein sequence ID" value="SOF58742.1"/>
    <property type="molecule type" value="Genomic_DNA"/>
</dbReference>
<gene>
    <name evidence="1 3" type="ORF">C27H5.12</name>
    <name evidence="1" type="ORF">CELE_C27H5.12</name>
</gene>
<evidence type="ECO:0000313" key="3">
    <source>
        <dbReference type="WormBase" id="C27H5.12"/>
    </source>
</evidence>
<evidence type="ECO:0000313" key="1">
    <source>
        <dbReference type="EMBL" id="SOF58742.1"/>
    </source>
</evidence>
<dbReference type="GeneID" id="34700613"/>
<dbReference type="Bgee" id="WBGene00271810">
    <property type="expression patterns" value="Expressed in embryo and 3 other cell types or tissues"/>
</dbReference>
<dbReference type="Proteomes" id="UP000001940">
    <property type="component" value="Chromosome II"/>
</dbReference>
<dbReference type="SMR" id="A0A2C9C307"/>
<name>A0A2C9C307_CAEEL</name>
<organism evidence="1 2">
    <name type="scientific">Caenorhabditis elegans</name>
    <dbReference type="NCBI Taxonomy" id="6239"/>
    <lineage>
        <taxon>Eukaryota</taxon>
        <taxon>Metazoa</taxon>
        <taxon>Ecdysozoa</taxon>
        <taxon>Nematoda</taxon>
        <taxon>Chromadorea</taxon>
        <taxon>Rhabditida</taxon>
        <taxon>Rhabditina</taxon>
        <taxon>Rhabditomorpha</taxon>
        <taxon>Rhabditoidea</taxon>
        <taxon>Rhabditidae</taxon>
        <taxon>Peloderinae</taxon>
        <taxon>Caenorhabditis</taxon>
    </lineage>
</organism>
<dbReference type="KEGG" id="cel:CELE_C27H5.12"/>
<protein>
    <submittedName>
        <fullName evidence="1">Ferrochelatase</fullName>
    </submittedName>
</protein>
<reference evidence="1 2" key="1">
    <citation type="journal article" date="1998" name="Science">
        <title>Genome sequence of the nematode C. elegans: a platform for investigating biology.</title>
        <authorList>
            <consortium name="The C. elegans sequencing consortium"/>
            <person name="Sulson J.E."/>
            <person name="Waterston R."/>
        </authorList>
    </citation>
    <scope>NUCLEOTIDE SEQUENCE [LARGE SCALE GENOMIC DNA]</scope>
    <source>
        <strain evidence="1 2">Bristol N2</strain>
    </source>
</reference>
<dbReference type="AlphaFoldDB" id="A0A2C9C307"/>
<evidence type="ECO:0000313" key="2">
    <source>
        <dbReference type="Proteomes" id="UP000001940"/>
    </source>
</evidence>
<sequence length="47" mass="5326">MCLTNFDPINAVFDNEIILDKILNNVSKDVFPLIPLRVWICISSSTC</sequence>
<accession>A0A2C9C307</accession>
<dbReference type="RefSeq" id="NP_001343750.1">
    <property type="nucleotide sequence ID" value="NM_001356870.3"/>
</dbReference>